<dbReference type="KEGG" id="osu:NT6N_18320"/>
<dbReference type="GO" id="GO:0000155">
    <property type="term" value="F:phosphorelay sensor kinase activity"/>
    <property type="evidence" value="ECO:0007669"/>
    <property type="project" value="InterPro"/>
</dbReference>
<gene>
    <name evidence="4" type="ORF">NT6N_18320</name>
</gene>
<evidence type="ECO:0000259" key="3">
    <source>
        <dbReference type="SMART" id="SM00388"/>
    </source>
</evidence>
<dbReference type="Pfam" id="PF00512">
    <property type="entry name" value="HisKA"/>
    <property type="match status" value="1"/>
</dbReference>
<dbReference type="Gene3D" id="1.10.287.130">
    <property type="match status" value="1"/>
</dbReference>
<dbReference type="EC" id="2.7.13.3" evidence="2"/>
<evidence type="ECO:0000256" key="2">
    <source>
        <dbReference type="ARBA" id="ARBA00012438"/>
    </source>
</evidence>
<comment type="catalytic activity">
    <reaction evidence="1">
        <text>ATP + protein L-histidine = ADP + protein N-phospho-L-histidine.</text>
        <dbReference type="EC" id="2.7.13.3"/>
    </reaction>
</comment>
<dbReference type="SMART" id="SM00388">
    <property type="entry name" value="HisKA"/>
    <property type="match status" value="1"/>
</dbReference>
<evidence type="ECO:0000256" key="1">
    <source>
        <dbReference type="ARBA" id="ARBA00000085"/>
    </source>
</evidence>
<dbReference type="InterPro" id="IPR036097">
    <property type="entry name" value="HisK_dim/P_sf"/>
</dbReference>
<dbReference type="SUPFAM" id="SSF47384">
    <property type="entry name" value="Homodimeric domain of signal transducing histidine kinase"/>
    <property type="match status" value="1"/>
</dbReference>
<protein>
    <recommendedName>
        <fullName evidence="2">histidine kinase</fullName>
        <ecNumber evidence="2">2.7.13.3</ecNumber>
    </recommendedName>
</protein>
<organism evidence="4">
    <name type="scientific">Oceaniferula spumae</name>
    <dbReference type="NCBI Taxonomy" id="2979115"/>
    <lineage>
        <taxon>Bacteria</taxon>
        <taxon>Pseudomonadati</taxon>
        <taxon>Verrucomicrobiota</taxon>
        <taxon>Verrucomicrobiia</taxon>
        <taxon>Verrucomicrobiales</taxon>
        <taxon>Verrucomicrobiaceae</taxon>
        <taxon>Oceaniferula</taxon>
    </lineage>
</organism>
<dbReference type="AlphaFoldDB" id="A0AAT9FLG5"/>
<sequence length="72" mass="8256">MPDRQKNNDSLSSISHDLKSPLTGIRMMSHLLLEKNVGPLNERQEKMLISIKNDSERLLQAIDKHFPSESKD</sequence>
<dbReference type="InterPro" id="IPR003661">
    <property type="entry name" value="HisK_dim/P_dom"/>
</dbReference>
<accession>A0AAT9FLG5</accession>
<dbReference type="CDD" id="cd00082">
    <property type="entry name" value="HisKA"/>
    <property type="match status" value="1"/>
</dbReference>
<reference evidence="4" key="1">
    <citation type="submission" date="2024-07" db="EMBL/GenBank/DDBJ databases">
        <title>Complete genome sequence of Verrucomicrobiaceae bacterium NT6N.</title>
        <authorList>
            <person name="Huang C."/>
            <person name="Takami H."/>
            <person name="Hamasaki K."/>
        </authorList>
    </citation>
    <scope>NUCLEOTIDE SEQUENCE</scope>
    <source>
        <strain evidence="4">NT6N</strain>
    </source>
</reference>
<name>A0AAT9FLG5_9BACT</name>
<evidence type="ECO:0000313" key="4">
    <source>
        <dbReference type="EMBL" id="BDS06792.1"/>
    </source>
</evidence>
<proteinExistence type="predicted"/>
<dbReference type="EMBL" id="AP026866">
    <property type="protein sequence ID" value="BDS06792.1"/>
    <property type="molecule type" value="Genomic_DNA"/>
</dbReference>
<feature type="domain" description="Signal transduction histidine kinase dimerisation/phosphoacceptor" evidence="3">
    <location>
        <begin position="6"/>
        <end position="72"/>
    </location>
</feature>